<feature type="compositionally biased region" description="Low complexity" evidence="1">
    <location>
        <begin position="58"/>
        <end position="74"/>
    </location>
</feature>
<protein>
    <submittedName>
        <fullName evidence="2">Uncharacterized protein</fullName>
    </submittedName>
</protein>
<dbReference type="Proteomes" id="UP001054252">
    <property type="component" value="Unassembled WGS sequence"/>
</dbReference>
<organism evidence="2 3">
    <name type="scientific">Rubroshorea leprosula</name>
    <dbReference type="NCBI Taxonomy" id="152421"/>
    <lineage>
        <taxon>Eukaryota</taxon>
        <taxon>Viridiplantae</taxon>
        <taxon>Streptophyta</taxon>
        <taxon>Embryophyta</taxon>
        <taxon>Tracheophyta</taxon>
        <taxon>Spermatophyta</taxon>
        <taxon>Magnoliopsida</taxon>
        <taxon>eudicotyledons</taxon>
        <taxon>Gunneridae</taxon>
        <taxon>Pentapetalae</taxon>
        <taxon>rosids</taxon>
        <taxon>malvids</taxon>
        <taxon>Malvales</taxon>
        <taxon>Dipterocarpaceae</taxon>
        <taxon>Rubroshorea</taxon>
    </lineage>
</organism>
<proteinExistence type="predicted"/>
<accession>A0AAV5JWG2</accession>
<comment type="caution">
    <text evidence="2">The sequence shown here is derived from an EMBL/GenBank/DDBJ whole genome shotgun (WGS) entry which is preliminary data.</text>
</comment>
<evidence type="ECO:0000313" key="3">
    <source>
        <dbReference type="Proteomes" id="UP001054252"/>
    </source>
</evidence>
<feature type="compositionally biased region" description="Pro residues" evidence="1">
    <location>
        <begin position="241"/>
        <end position="253"/>
    </location>
</feature>
<dbReference type="AlphaFoldDB" id="A0AAV5JWG2"/>
<feature type="region of interest" description="Disordered" evidence="1">
    <location>
        <begin position="237"/>
        <end position="259"/>
    </location>
</feature>
<evidence type="ECO:0000256" key="1">
    <source>
        <dbReference type="SAM" id="MobiDB-lite"/>
    </source>
</evidence>
<keyword evidence="3" id="KW-1185">Reference proteome</keyword>
<feature type="compositionally biased region" description="Polar residues" evidence="1">
    <location>
        <begin position="38"/>
        <end position="50"/>
    </location>
</feature>
<gene>
    <name evidence="2" type="ORF">SLEP1_g29285</name>
</gene>
<sequence>MQAEGCTLARLKLPFTAVMARTRSQTRRRQAEAAAPVGNNNGEVARTRSQTPRERAAEATAPAVNNNRGGNNGLLGHNNGLAVNHNGVVGGDDNGIVTSGNNGTSVTGDNNAVVIGHNPTVGTGHHVVVTGLRVIAAGVVARDNNDSVAAGNNDGVAAGDIAPLSRLLPFLSAYLRDTLGPAKRQLLHLQEVAGCQPVAAGLLKFQLLFVFIKISFRIYFRISNGSSVSQDLRINPIHGPVNPPNPDEAPPLPLCRRGE</sequence>
<evidence type="ECO:0000313" key="2">
    <source>
        <dbReference type="EMBL" id="GKV18979.1"/>
    </source>
</evidence>
<name>A0AAV5JWG2_9ROSI</name>
<dbReference type="EMBL" id="BPVZ01000051">
    <property type="protein sequence ID" value="GKV18979.1"/>
    <property type="molecule type" value="Genomic_DNA"/>
</dbReference>
<reference evidence="2 3" key="1">
    <citation type="journal article" date="2021" name="Commun. Biol.">
        <title>The genome of Shorea leprosula (Dipterocarpaceae) highlights the ecological relevance of drought in aseasonal tropical rainforests.</title>
        <authorList>
            <person name="Ng K.K.S."/>
            <person name="Kobayashi M.J."/>
            <person name="Fawcett J.A."/>
            <person name="Hatakeyama M."/>
            <person name="Paape T."/>
            <person name="Ng C.H."/>
            <person name="Ang C.C."/>
            <person name="Tnah L.H."/>
            <person name="Lee C.T."/>
            <person name="Nishiyama T."/>
            <person name="Sese J."/>
            <person name="O'Brien M.J."/>
            <person name="Copetti D."/>
            <person name="Mohd Noor M.I."/>
            <person name="Ong R.C."/>
            <person name="Putra M."/>
            <person name="Sireger I.Z."/>
            <person name="Indrioko S."/>
            <person name="Kosugi Y."/>
            <person name="Izuno A."/>
            <person name="Isagi Y."/>
            <person name="Lee S.L."/>
            <person name="Shimizu K.K."/>
        </authorList>
    </citation>
    <scope>NUCLEOTIDE SEQUENCE [LARGE SCALE GENOMIC DNA]</scope>
    <source>
        <strain evidence="2">214</strain>
    </source>
</reference>
<feature type="region of interest" description="Disordered" evidence="1">
    <location>
        <begin position="22"/>
        <end position="74"/>
    </location>
</feature>